<dbReference type="Pfam" id="PF01061">
    <property type="entry name" value="ABC2_membrane"/>
    <property type="match status" value="1"/>
</dbReference>
<feature type="transmembrane region" description="Helical" evidence="9">
    <location>
        <begin position="192"/>
        <end position="215"/>
    </location>
</feature>
<dbReference type="InterPro" id="IPR013525">
    <property type="entry name" value="ABC2_TM"/>
</dbReference>
<sequence length="315" mass="34885">MAKHLKKMGAKGGSGVFSTPSIQDEVDDATSTSDLLRIDTSGLKELNCRPSLVRYVRDLHDWRHFIFADARSKALNSGRGMFLGRAWLVLQPLFDVSVYAVIFGLILHVSRGIENYIGYLVIGVVFFRYISRGISSGAGLVQSSRSLIASFTFPRAAVVFSAVIRQFLDNLIPLVVALTLAFAYQFPAGPSWTLVLLPPLYVLVHVFILGLMLFISRVTAFIPDIKPLIGLFNRALFFTSGIFYSLERFDGHPVMAAIMQGNPVYQFLTAARDITIYGVVPPSTTVLALLAWTATLFLLGLIYFWNAEERYATVG</sequence>
<evidence type="ECO:0000256" key="1">
    <source>
        <dbReference type="ARBA" id="ARBA00004429"/>
    </source>
</evidence>
<dbReference type="GO" id="GO:0140359">
    <property type="term" value="F:ABC-type transporter activity"/>
    <property type="evidence" value="ECO:0007669"/>
    <property type="project" value="InterPro"/>
</dbReference>
<accession>A0A2W5AUD3</accession>
<dbReference type="PROSITE" id="PS51012">
    <property type="entry name" value="ABC_TM2"/>
    <property type="match status" value="1"/>
</dbReference>
<evidence type="ECO:0000256" key="7">
    <source>
        <dbReference type="ARBA" id="ARBA00022989"/>
    </source>
</evidence>
<dbReference type="PANTHER" id="PTHR30413:SF8">
    <property type="entry name" value="TRANSPORT PERMEASE PROTEIN"/>
    <property type="match status" value="1"/>
</dbReference>
<feature type="transmembrane region" description="Helical" evidence="9">
    <location>
        <begin position="113"/>
        <end position="130"/>
    </location>
</feature>
<keyword evidence="4 9" id="KW-1003">Cell membrane</keyword>
<evidence type="ECO:0000259" key="10">
    <source>
        <dbReference type="PROSITE" id="PS51012"/>
    </source>
</evidence>
<name>A0A2W5AUD3_9CORY</name>
<keyword evidence="7 9" id="KW-1133">Transmembrane helix</keyword>
<evidence type="ECO:0000256" key="9">
    <source>
        <dbReference type="RuleBase" id="RU361157"/>
    </source>
</evidence>
<organism evidence="11 12">
    <name type="scientific">Corynebacterium urealyticum</name>
    <dbReference type="NCBI Taxonomy" id="43771"/>
    <lineage>
        <taxon>Bacteria</taxon>
        <taxon>Bacillati</taxon>
        <taxon>Actinomycetota</taxon>
        <taxon>Actinomycetes</taxon>
        <taxon>Mycobacteriales</taxon>
        <taxon>Corynebacteriaceae</taxon>
        <taxon>Corynebacterium</taxon>
    </lineage>
</organism>
<comment type="subcellular location">
    <subcellularLocation>
        <location evidence="1">Cell inner membrane</location>
        <topology evidence="1">Multi-pass membrane protein</topology>
    </subcellularLocation>
    <subcellularLocation>
        <location evidence="9">Cell membrane</location>
        <topology evidence="9">Multi-pass membrane protein</topology>
    </subcellularLocation>
</comment>
<dbReference type="PANTHER" id="PTHR30413">
    <property type="entry name" value="INNER MEMBRANE TRANSPORT PERMEASE"/>
    <property type="match status" value="1"/>
</dbReference>
<evidence type="ECO:0000256" key="6">
    <source>
        <dbReference type="ARBA" id="ARBA00022692"/>
    </source>
</evidence>
<comment type="similarity">
    <text evidence="2 9">Belongs to the ABC-2 integral membrane protein family.</text>
</comment>
<protein>
    <recommendedName>
        <fullName evidence="9">Transport permease protein</fullName>
    </recommendedName>
</protein>
<feature type="domain" description="ABC transmembrane type-2" evidence="10">
    <location>
        <begin position="83"/>
        <end position="307"/>
    </location>
</feature>
<evidence type="ECO:0000256" key="4">
    <source>
        <dbReference type="ARBA" id="ARBA00022475"/>
    </source>
</evidence>
<evidence type="ECO:0000256" key="8">
    <source>
        <dbReference type="ARBA" id="ARBA00023136"/>
    </source>
</evidence>
<evidence type="ECO:0000256" key="5">
    <source>
        <dbReference type="ARBA" id="ARBA00022519"/>
    </source>
</evidence>
<evidence type="ECO:0000256" key="3">
    <source>
        <dbReference type="ARBA" id="ARBA00022448"/>
    </source>
</evidence>
<dbReference type="AlphaFoldDB" id="A0A2W5AUD3"/>
<feature type="transmembrane region" description="Helical" evidence="9">
    <location>
        <begin position="86"/>
        <end position="107"/>
    </location>
</feature>
<keyword evidence="6 9" id="KW-0812">Transmembrane</keyword>
<dbReference type="InterPro" id="IPR047817">
    <property type="entry name" value="ABC2_TM_bact-type"/>
</dbReference>
<dbReference type="GO" id="GO:0015920">
    <property type="term" value="P:lipopolysaccharide transport"/>
    <property type="evidence" value="ECO:0007669"/>
    <property type="project" value="TreeGrafter"/>
</dbReference>
<gene>
    <name evidence="11" type="ORF">DI609_12945</name>
</gene>
<evidence type="ECO:0000313" key="12">
    <source>
        <dbReference type="Proteomes" id="UP000249451"/>
    </source>
</evidence>
<feature type="transmembrane region" description="Helical" evidence="9">
    <location>
        <begin position="286"/>
        <end position="305"/>
    </location>
</feature>
<dbReference type="GO" id="GO:0005886">
    <property type="term" value="C:plasma membrane"/>
    <property type="evidence" value="ECO:0007669"/>
    <property type="project" value="UniProtKB-SubCell"/>
</dbReference>
<reference evidence="11 12" key="1">
    <citation type="submission" date="2017-11" db="EMBL/GenBank/DDBJ databases">
        <title>Infants hospitalized years apart are colonized by the same room-sourced microbial strains.</title>
        <authorList>
            <person name="Brooks B."/>
            <person name="Olm M.R."/>
            <person name="Firek B.A."/>
            <person name="Baker R."/>
            <person name="Thomas B.C."/>
            <person name="Morowitz M.J."/>
            <person name="Banfield J.F."/>
        </authorList>
    </citation>
    <scope>NUCLEOTIDE SEQUENCE [LARGE SCALE GENOMIC DNA]</scope>
    <source>
        <strain evidence="11">S2_012_000_R3_87</strain>
    </source>
</reference>
<proteinExistence type="inferred from homology"/>
<evidence type="ECO:0000313" key="11">
    <source>
        <dbReference type="EMBL" id="PZO97533.1"/>
    </source>
</evidence>
<keyword evidence="3 9" id="KW-0813">Transport</keyword>
<keyword evidence="8 9" id="KW-0472">Membrane</keyword>
<feature type="transmembrane region" description="Helical" evidence="9">
    <location>
        <begin position="227"/>
        <end position="246"/>
    </location>
</feature>
<feature type="transmembrane region" description="Helical" evidence="9">
    <location>
        <begin position="167"/>
        <end position="186"/>
    </location>
</feature>
<dbReference type="EMBL" id="QFNY01000398">
    <property type="protein sequence ID" value="PZO97533.1"/>
    <property type="molecule type" value="Genomic_DNA"/>
</dbReference>
<keyword evidence="5" id="KW-0997">Cell inner membrane</keyword>
<comment type="caution">
    <text evidence="11">The sequence shown here is derived from an EMBL/GenBank/DDBJ whole genome shotgun (WGS) entry which is preliminary data.</text>
</comment>
<evidence type="ECO:0000256" key="2">
    <source>
        <dbReference type="ARBA" id="ARBA00007783"/>
    </source>
</evidence>
<dbReference type="Proteomes" id="UP000249451">
    <property type="component" value="Unassembled WGS sequence"/>
</dbReference>